<gene>
    <name evidence="1" type="ORF">H6G72_00060</name>
</gene>
<dbReference type="Proteomes" id="UP000641954">
    <property type="component" value="Unassembled WGS sequence"/>
</dbReference>
<name>A0ABR8E6N5_9CYAN</name>
<protein>
    <submittedName>
        <fullName evidence="1">Uncharacterized protein</fullName>
    </submittedName>
</protein>
<comment type="caution">
    <text evidence="1">The sequence shown here is derived from an EMBL/GenBank/DDBJ whole genome shotgun (WGS) entry which is preliminary data.</text>
</comment>
<dbReference type="EMBL" id="JACJSK010000001">
    <property type="protein sequence ID" value="MBD2542301.1"/>
    <property type="molecule type" value="Genomic_DNA"/>
</dbReference>
<organism evidence="1 2">
    <name type="scientific">Planktothricoides raciborskii FACHB-1370</name>
    <dbReference type="NCBI Taxonomy" id="2949576"/>
    <lineage>
        <taxon>Bacteria</taxon>
        <taxon>Bacillati</taxon>
        <taxon>Cyanobacteriota</taxon>
        <taxon>Cyanophyceae</taxon>
        <taxon>Oscillatoriophycideae</taxon>
        <taxon>Oscillatoriales</taxon>
        <taxon>Oscillatoriaceae</taxon>
        <taxon>Planktothricoides</taxon>
    </lineage>
</organism>
<accession>A0ABR8E6N5</accession>
<proteinExistence type="predicted"/>
<sequence>MNLPQTPVGAKHSVGAIRESPLRCLEYCTGVLAKPMPSGLMAIRPYGMRGSDHGSVRKKTAVINN</sequence>
<reference evidence="1 2" key="1">
    <citation type="journal article" date="2020" name="ISME J.">
        <title>Comparative genomics reveals insights into cyanobacterial evolution and habitat adaptation.</title>
        <authorList>
            <person name="Chen M.Y."/>
            <person name="Teng W.K."/>
            <person name="Zhao L."/>
            <person name="Hu C.X."/>
            <person name="Zhou Y.K."/>
            <person name="Han B.P."/>
            <person name="Song L.R."/>
            <person name="Shu W.S."/>
        </authorList>
    </citation>
    <scope>NUCLEOTIDE SEQUENCE [LARGE SCALE GENOMIC DNA]</scope>
    <source>
        <strain evidence="1 2">FACHB-1370</strain>
    </source>
</reference>
<evidence type="ECO:0000313" key="2">
    <source>
        <dbReference type="Proteomes" id="UP000641954"/>
    </source>
</evidence>
<keyword evidence="2" id="KW-1185">Reference proteome</keyword>
<evidence type="ECO:0000313" key="1">
    <source>
        <dbReference type="EMBL" id="MBD2542301.1"/>
    </source>
</evidence>